<gene>
    <name evidence="2" type="ORF">N7548_00590</name>
</gene>
<proteinExistence type="predicted"/>
<keyword evidence="1" id="KW-0472">Membrane</keyword>
<feature type="transmembrane region" description="Helical" evidence="1">
    <location>
        <begin position="138"/>
        <end position="157"/>
    </location>
</feature>
<keyword evidence="1" id="KW-1133">Transmembrane helix</keyword>
<comment type="caution">
    <text evidence="2">The sequence shown here is derived from an EMBL/GenBank/DDBJ whole genome shotgun (WGS) entry which is preliminary data.</text>
</comment>
<dbReference type="Proteomes" id="UP001177160">
    <property type="component" value="Unassembled WGS sequence"/>
</dbReference>
<feature type="transmembrane region" description="Helical" evidence="1">
    <location>
        <begin position="103"/>
        <end position="123"/>
    </location>
</feature>
<keyword evidence="1" id="KW-0812">Transmembrane</keyword>
<dbReference type="EMBL" id="JAOVQM010000001">
    <property type="protein sequence ID" value="MCV2231323.1"/>
    <property type="molecule type" value="Genomic_DNA"/>
</dbReference>
<evidence type="ECO:0000313" key="2">
    <source>
        <dbReference type="EMBL" id="MCV2231323.1"/>
    </source>
</evidence>
<reference evidence="2" key="1">
    <citation type="submission" date="2022-09" db="EMBL/GenBank/DDBJ databases">
        <title>Novel Mycoplasma species identified in domestic and wild animals.</title>
        <authorList>
            <person name="Volokhov D.V."/>
            <person name="Furtak V.A."/>
            <person name="Zagorodnyaya T.A."/>
        </authorList>
    </citation>
    <scope>NUCLEOTIDE SEQUENCE</scope>
    <source>
        <strain evidence="2">Oakley</strain>
    </source>
</reference>
<evidence type="ECO:0000313" key="3">
    <source>
        <dbReference type="Proteomes" id="UP001177160"/>
    </source>
</evidence>
<keyword evidence="3" id="KW-1185">Reference proteome</keyword>
<organism evidence="2 3">
    <name type="scientific">Paracholeplasma manati</name>
    <dbReference type="NCBI Taxonomy" id="591373"/>
    <lineage>
        <taxon>Bacteria</taxon>
        <taxon>Bacillati</taxon>
        <taxon>Mycoplasmatota</taxon>
        <taxon>Mollicutes</taxon>
        <taxon>Acholeplasmatales</taxon>
        <taxon>Acholeplasmataceae</taxon>
        <taxon>Paracholeplasma</taxon>
    </lineage>
</organism>
<sequence length="160" mass="18038">MSINDSMSIELFTRKLDHTKMAFVSYDKAGQIGFRFERITQNVPVSPFFMVSVVPTDLQFMITFWIQFLLFMIVLIVNIVNARTMYVYHISVATYGLTALEKIKYVALGVFIPPVGALIYVVGGTNLYDEQKVLKGNYSGAGTAVTILIYIIYRTIVKIG</sequence>
<feature type="transmembrane region" description="Helical" evidence="1">
    <location>
        <begin position="58"/>
        <end position="82"/>
    </location>
</feature>
<evidence type="ECO:0000256" key="1">
    <source>
        <dbReference type="SAM" id="Phobius"/>
    </source>
</evidence>
<name>A0ABT2Y3L1_9MOLU</name>
<protein>
    <submittedName>
        <fullName evidence="2">Uncharacterized protein</fullName>
    </submittedName>
</protein>
<accession>A0ABT2Y3L1</accession>
<dbReference type="RefSeq" id="WP_263607436.1">
    <property type="nucleotide sequence ID" value="NZ_JAOVQM010000001.1"/>
</dbReference>